<accession>A0ABU2JBD2</accession>
<keyword evidence="2" id="KW-1185">Reference proteome</keyword>
<sequence>MTNPTGYTLEHAFARDVLTIAVNGGINHWARVHGYLIDCPPTDVRAEGIDARDERSLWHLDLDNVQEAITKLATHPEDCFAPDSGIDDTFRSAIPALLPAIQSELATNGYPRARFYADRVDATMADLVVQVAVADEVIY</sequence>
<gene>
    <name evidence="1" type="ORF">RM423_12935</name>
</gene>
<protein>
    <submittedName>
        <fullName evidence="1">Uncharacterized protein</fullName>
    </submittedName>
</protein>
<organism evidence="1 2">
    <name type="scientific">Jatrophihabitans lederbergiae</name>
    <dbReference type="NCBI Taxonomy" id="3075547"/>
    <lineage>
        <taxon>Bacteria</taxon>
        <taxon>Bacillati</taxon>
        <taxon>Actinomycetota</taxon>
        <taxon>Actinomycetes</taxon>
        <taxon>Jatrophihabitantales</taxon>
        <taxon>Jatrophihabitantaceae</taxon>
        <taxon>Jatrophihabitans</taxon>
    </lineage>
</organism>
<evidence type="ECO:0000313" key="2">
    <source>
        <dbReference type="Proteomes" id="UP001183176"/>
    </source>
</evidence>
<proteinExistence type="predicted"/>
<reference evidence="2" key="1">
    <citation type="submission" date="2023-07" db="EMBL/GenBank/DDBJ databases">
        <title>30 novel species of actinomycetes from the DSMZ collection.</title>
        <authorList>
            <person name="Nouioui I."/>
        </authorList>
    </citation>
    <scope>NUCLEOTIDE SEQUENCE [LARGE SCALE GENOMIC DNA]</scope>
    <source>
        <strain evidence="2">DSM 44399</strain>
    </source>
</reference>
<name>A0ABU2JBD2_9ACTN</name>
<comment type="caution">
    <text evidence="1">The sequence shown here is derived from an EMBL/GenBank/DDBJ whole genome shotgun (WGS) entry which is preliminary data.</text>
</comment>
<dbReference type="EMBL" id="JAVREH010000016">
    <property type="protein sequence ID" value="MDT0262295.1"/>
    <property type="molecule type" value="Genomic_DNA"/>
</dbReference>
<dbReference type="RefSeq" id="WP_311423446.1">
    <property type="nucleotide sequence ID" value="NZ_JAVREH010000016.1"/>
</dbReference>
<dbReference type="Proteomes" id="UP001183176">
    <property type="component" value="Unassembled WGS sequence"/>
</dbReference>
<evidence type="ECO:0000313" key="1">
    <source>
        <dbReference type="EMBL" id="MDT0262295.1"/>
    </source>
</evidence>